<keyword evidence="3" id="KW-0808">Transferase</keyword>
<dbReference type="GO" id="GO:0042597">
    <property type="term" value="C:periplasmic space"/>
    <property type="evidence" value="ECO:0007669"/>
    <property type="project" value="UniProtKB-SubCell"/>
</dbReference>
<evidence type="ECO:0000256" key="4">
    <source>
        <dbReference type="ARBA" id="ARBA00022729"/>
    </source>
</evidence>
<dbReference type="SUPFAM" id="SSF52266">
    <property type="entry name" value="SGNH hydrolase"/>
    <property type="match status" value="1"/>
</dbReference>
<dbReference type="Proteomes" id="UP000484164">
    <property type="component" value="Unassembled WGS sequence"/>
</dbReference>
<dbReference type="InterPro" id="IPR031811">
    <property type="entry name" value="ALGX/ALGJ_SGNH-like"/>
</dbReference>
<protein>
    <recommendedName>
        <fullName evidence="8">AlgX/AlgJ SGNH hydrolase-like domain-containing protein</fullName>
    </recommendedName>
</protein>
<reference evidence="9 10" key="1">
    <citation type="submission" date="2019-10" db="EMBL/GenBank/DDBJ databases">
        <title>Genome sequence of Phaeocystidibacter marisrubri JCM30614 (type strain).</title>
        <authorList>
            <person name="Bowman J.P."/>
        </authorList>
    </citation>
    <scope>NUCLEOTIDE SEQUENCE [LARGE SCALE GENOMIC DNA]</scope>
    <source>
        <strain evidence="9 10">JCM 30614</strain>
    </source>
</reference>
<keyword evidence="10" id="KW-1185">Reference proteome</keyword>
<evidence type="ECO:0000256" key="5">
    <source>
        <dbReference type="ARBA" id="ARBA00022764"/>
    </source>
</evidence>
<evidence type="ECO:0000256" key="6">
    <source>
        <dbReference type="ARBA" id="ARBA00022841"/>
    </source>
</evidence>
<evidence type="ECO:0000256" key="7">
    <source>
        <dbReference type="SAM" id="Phobius"/>
    </source>
</evidence>
<accession>A0A6L3ZG24</accession>
<dbReference type="GO" id="GO:0016740">
    <property type="term" value="F:transferase activity"/>
    <property type="evidence" value="ECO:0007669"/>
    <property type="project" value="UniProtKB-KW"/>
</dbReference>
<proteinExistence type="predicted"/>
<evidence type="ECO:0000313" key="9">
    <source>
        <dbReference type="EMBL" id="KAB2816402.1"/>
    </source>
</evidence>
<evidence type="ECO:0000256" key="1">
    <source>
        <dbReference type="ARBA" id="ARBA00004418"/>
    </source>
</evidence>
<evidence type="ECO:0000256" key="3">
    <source>
        <dbReference type="ARBA" id="ARBA00022679"/>
    </source>
</evidence>
<keyword evidence="7" id="KW-1133">Transmembrane helix</keyword>
<feature type="transmembrane region" description="Helical" evidence="7">
    <location>
        <begin position="6"/>
        <end position="23"/>
    </location>
</feature>
<feature type="domain" description="AlgX/AlgJ SGNH hydrolase-like" evidence="8">
    <location>
        <begin position="94"/>
        <end position="253"/>
    </location>
</feature>
<keyword evidence="7" id="KW-0472">Membrane</keyword>
<evidence type="ECO:0000259" key="8">
    <source>
        <dbReference type="Pfam" id="PF16822"/>
    </source>
</evidence>
<dbReference type="GO" id="GO:0042121">
    <property type="term" value="P:alginic acid biosynthetic process"/>
    <property type="evidence" value="ECO:0007669"/>
    <property type="project" value="UniProtKB-UniPathway"/>
</dbReference>
<organism evidence="9 10">
    <name type="scientific">Phaeocystidibacter marisrubri</name>
    <dbReference type="NCBI Taxonomy" id="1577780"/>
    <lineage>
        <taxon>Bacteria</taxon>
        <taxon>Pseudomonadati</taxon>
        <taxon>Bacteroidota</taxon>
        <taxon>Flavobacteriia</taxon>
        <taxon>Flavobacteriales</taxon>
        <taxon>Phaeocystidibacteraceae</taxon>
        <taxon>Phaeocystidibacter</taxon>
    </lineage>
</organism>
<comment type="pathway">
    <text evidence="2">Glycan biosynthesis; alginate biosynthesis.</text>
</comment>
<dbReference type="UniPathway" id="UPA00286"/>
<evidence type="ECO:0000313" key="10">
    <source>
        <dbReference type="Proteomes" id="UP000484164"/>
    </source>
</evidence>
<keyword evidence="4" id="KW-0732">Signal</keyword>
<keyword evidence="7" id="KW-0812">Transmembrane</keyword>
<dbReference type="EMBL" id="WBVQ01000002">
    <property type="protein sequence ID" value="KAB2816402.1"/>
    <property type="molecule type" value="Genomic_DNA"/>
</dbReference>
<comment type="caution">
    <text evidence="9">The sequence shown here is derived from an EMBL/GenBank/DDBJ whole genome shotgun (WGS) entry which is preliminary data.</text>
</comment>
<dbReference type="OrthoDB" id="175771at2"/>
<name>A0A6L3ZG24_9FLAO</name>
<sequence>MRTPRLYSILFALVFGSMVLVFLQNIVKWPQVADVNGAEYAVEEVEWTLDSWMDESLQNRVTAQFKRTLGTRPLFIRTHNQLFYSLYNESKTYVLVGKDNQLFAYNYFPSFRAFDLKEVEHWEQIAGGLKRLQDTLSTAGIEMLVVIAPNKVRYMPEKLPDHLKHEPGATSNWQRFVKECEKSNVNFLDLNQVFLEMKGRSRVDLFPNTGTHWSAYGATMAMDSIMRRFKHSEYTELHYETGQWTDSIVDGDIELAEHLNVWWPPSMNRQFMFDVEVDTMGRKRPNILFISDSYFWTINSLKLNHRMLSDQHSFWYYNNTNYDTEHGIVPVDSLDRWSELFSRDAVVIMGTESNLKEVPYGIIQDLNLELSR</sequence>
<evidence type="ECO:0000256" key="2">
    <source>
        <dbReference type="ARBA" id="ARBA00005182"/>
    </source>
</evidence>
<gene>
    <name evidence="9" type="ORF">F8C82_12020</name>
</gene>
<comment type="subcellular location">
    <subcellularLocation>
        <location evidence="1">Periplasm</location>
    </subcellularLocation>
</comment>
<dbReference type="Pfam" id="PF16822">
    <property type="entry name" value="ALGX"/>
    <property type="match status" value="1"/>
</dbReference>
<dbReference type="RefSeq" id="WP_151693829.1">
    <property type="nucleotide sequence ID" value="NZ_BMGX01000001.1"/>
</dbReference>
<keyword evidence="6" id="KW-0016">Alginate biosynthesis</keyword>
<dbReference type="AlphaFoldDB" id="A0A6L3ZG24"/>
<keyword evidence="5" id="KW-0574">Periplasm</keyword>